<dbReference type="STRING" id="1122169.Lsha_0095"/>
<dbReference type="InterPro" id="IPR000209">
    <property type="entry name" value="Peptidase_S8/S53_dom"/>
</dbReference>
<accession>A0A0W0ZB74</accession>
<dbReference type="GO" id="GO:0008237">
    <property type="term" value="F:metallopeptidase activity"/>
    <property type="evidence" value="ECO:0007669"/>
    <property type="project" value="UniProtKB-KW"/>
</dbReference>
<dbReference type="InterPro" id="IPR023828">
    <property type="entry name" value="Peptidase_S8_Ser-AS"/>
</dbReference>
<keyword evidence="2 5" id="KW-0645">Protease</keyword>
<evidence type="ECO:0000256" key="5">
    <source>
        <dbReference type="PROSITE-ProRule" id="PRU01240"/>
    </source>
</evidence>
<dbReference type="Pfam" id="PF00082">
    <property type="entry name" value="Peptidase_S8"/>
    <property type="match status" value="1"/>
</dbReference>
<dbReference type="InterPro" id="IPR050131">
    <property type="entry name" value="Peptidase_S8_subtilisin-like"/>
</dbReference>
<keyword evidence="3 5" id="KW-0378">Hydrolase</keyword>
<evidence type="ECO:0000259" key="8">
    <source>
        <dbReference type="Pfam" id="PF00082"/>
    </source>
</evidence>
<feature type="domain" description="Peptidase S8/S53" evidence="8">
    <location>
        <begin position="168"/>
        <end position="436"/>
    </location>
</feature>
<evidence type="ECO:0000256" key="7">
    <source>
        <dbReference type="SAM" id="SignalP"/>
    </source>
</evidence>
<evidence type="ECO:0000313" key="9">
    <source>
        <dbReference type="EMBL" id="KTD66413.1"/>
    </source>
</evidence>
<evidence type="ECO:0000256" key="4">
    <source>
        <dbReference type="ARBA" id="ARBA00022825"/>
    </source>
</evidence>
<dbReference type="GO" id="GO:0004252">
    <property type="term" value="F:serine-type endopeptidase activity"/>
    <property type="evidence" value="ECO:0007669"/>
    <property type="project" value="UniProtKB-UniRule"/>
</dbReference>
<dbReference type="InterPro" id="IPR022398">
    <property type="entry name" value="Peptidase_S8_His-AS"/>
</dbReference>
<feature type="signal peptide" evidence="7">
    <location>
        <begin position="1"/>
        <end position="21"/>
    </location>
</feature>
<evidence type="ECO:0000256" key="6">
    <source>
        <dbReference type="RuleBase" id="RU003355"/>
    </source>
</evidence>
<gene>
    <name evidence="9" type="ORF">Lsha_0095</name>
</gene>
<keyword evidence="4 5" id="KW-0720">Serine protease</keyword>
<dbReference type="PROSITE" id="PS00136">
    <property type="entry name" value="SUBTILASE_ASP"/>
    <property type="match status" value="1"/>
</dbReference>
<dbReference type="PRINTS" id="PR00723">
    <property type="entry name" value="SUBTILISIN"/>
</dbReference>
<feature type="active site" description="Charge relay system" evidence="5">
    <location>
        <position position="174"/>
    </location>
</feature>
<feature type="active site" description="Charge relay system" evidence="5">
    <location>
        <position position="399"/>
    </location>
</feature>
<dbReference type="PATRIC" id="fig|1122169.6.peg.103"/>
<dbReference type="PANTHER" id="PTHR43806:SF11">
    <property type="entry name" value="CEREVISIN-RELATED"/>
    <property type="match status" value="1"/>
</dbReference>
<dbReference type="PANTHER" id="PTHR43806">
    <property type="entry name" value="PEPTIDASE S8"/>
    <property type="match status" value="1"/>
</dbReference>
<keyword evidence="7" id="KW-0732">Signal</keyword>
<organism evidence="9 10">
    <name type="scientific">Legionella shakespearei DSM 23087</name>
    <dbReference type="NCBI Taxonomy" id="1122169"/>
    <lineage>
        <taxon>Bacteria</taxon>
        <taxon>Pseudomonadati</taxon>
        <taxon>Pseudomonadota</taxon>
        <taxon>Gammaproteobacteria</taxon>
        <taxon>Legionellales</taxon>
        <taxon>Legionellaceae</taxon>
        <taxon>Legionella</taxon>
    </lineage>
</organism>
<comment type="similarity">
    <text evidence="1 5 6">Belongs to the peptidase S8 family.</text>
</comment>
<dbReference type="EMBL" id="LNYW01000004">
    <property type="protein sequence ID" value="KTD66413.1"/>
    <property type="molecule type" value="Genomic_DNA"/>
</dbReference>
<dbReference type="InterPro" id="IPR023827">
    <property type="entry name" value="Peptidase_S8_Asp-AS"/>
</dbReference>
<dbReference type="Proteomes" id="UP000054600">
    <property type="component" value="Unassembled WGS sequence"/>
</dbReference>
<evidence type="ECO:0000256" key="2">
    <source>
        <dbReference type="ARBA" id="ARBA00022670"/>
    </source>
</evidence>
<sequence length="562" mass="59797">MSLKSGILGLGLLSVAQAGLAAPDSTTVRVIIKYKQQPMAISSLKSQVFKSIQLPVKEMKPMANGAYSLVLDSSALPSPSFKAKDSDNTKAILERLRKNPNVLYAVKDRIGYFKPVADPEVNLELSQLLSHDSQWDEFTPPAGIMLESKPGLNDGAWAYTTGKAKRPVVVAVLDTGVALNDSLINNLVKDNDGNVWGWNFAGNNNDLSDETQSYHGTHVSGTIAGYGDVMKGVGPDLKILTVKIPAESGMFYESAVINGIYWSVGGEVPGVPTNMHPAKVLNMSFGVDLEPGTEIDYCDQPLQEAVNFARNKGAVLAVAAGNDNVWEHYNAPGVCNGTVKVASTGPEGLRSYFSNYGPGVMLAAPGGDKRYGAAGGILSTVNPGGGYNSSGFDFYQGTSMASPHVAGVAGLIFAISDRILKAEQVEQILYTTTHNFGTSTDQNKSCVGKKPCGHGILDANNAVQTALNGYDVLFSAPKMADLATTECGKSMVKPGMDTISTGTATWLKDKAVCEEVSDYQNPHVAVKDGQIYAYYGAVSYKLDQRAFKECQVIGYDGVGCYM</sequence>
<dbReference type="InterPro" id="IPR015500">
    <property type="entry name" value="Peptidase_S8_subtilisin-rel"/>
</dbReference>
<dbReference type="OrthoDB" id="9790784at2"/>
<dbReference type="PROSITE" id="PS00138">
    <property type="entry name" value="SUBTILASE_SER"/>
    <property type="match status" value="1"/>
</dbReference>
<feature type="chain" id="PRO_5006918463" evidence="7">
    <location>
        <begin position="22"/>
        <end position="562"/>
    </location>
</feature>
<dbReference type="PROSITE" id="PS00137">
    <property type="entry name" value="SUBTILASE_HIS"/>
    <property type="match status" value="1"/>
</dbReference>
<proteinExistence type="inferred from homology"/>
<protein>
    <submittedName>
        <fullName evidence="9">Serine metalloprotease</fullName>
    </submittedName>
</protein>
<dbReference type="GO" id="GO:0006508">
    <property type="term" value="P:proteolysis"/>
    <property type="evidence" value="ECO:0007669"/>
    <property type="project" value="UniProtKB-KW"/>
</dbReference>
<dbReference type="eggNOG" id="COG1404">
    <property type="taxonomic scope" value="Bacteria"/>
</dbReference>
<keyword evidence="10" id="KW-1185">Reference proteome</keyword>
<feature type="active site" description="Charge relay system" evidence="5">
    <location>
        <position position="215"/>
    </location>
</feature>
<evidence type="ECO:0000313" key="10">
    <source>
        <dbReference type="Proteomes" id="UP000054600"/>
    </source>
</evidence>
<reference evidence="9 10" key="1">
    <citation type="submission" date="2015-11" db="EMBL/GenBank/DDBJ databases">
        <title>Genomic analysis of 38 Legionella species identifies large and diverse effector repertoires.</title>
        <authorList>
            <person name="Burstein D."/>
            <person name="Amaro F."/>
            <person name="Zusman T."/>
            <person name="Lifshitz Z."/>
            <person name="Cohen O."/>
            <person name="Gilbert J.A."/>
            <person name="Pupko T."/>
            <person name="Shuman H.A."/>
            <person name="Segal G."/>
        </authorList>
    </citation>
    <scope>NUCLEOTIDE SEQUENCE [LARGE SCALE GENOMIC DNA]</scope>
    <source>
        <strain evidence="9 10">ATCC 49655</strain>
    </source>
</reference>
<evidence type="ECO:0000256" key="1">
    <source>
        <dbReference type="ARBA" id="ARBA00011073"/>
    </source>
</evidence>
<name>A0A0W0ZB74_9GAMM</name>
<comment type="caution">
    <text evidence="9">The sequence shown here is derived from an EMBL/GenBank/DDBJ whole genome shotgun (WGS) entry which is preliminary data.</text>
</comment>
<dbReference type="Gene3D" id="3.40.50.200">
    <property type="entry name" value="Peptidase S8/S53 domain"/>
    <property type="match status" value="1"/>
</dbReference>
<keyword evidence="9" id="KW-0482">Metalloprotease</keyword>
<dbReference type="AlphaFoldDB" id="A0A0W0ZB74"/>
<dbReference type="SUPFAM" id="SSF52743">
    <property type="entry name" value="Subtilisin-like"/>
    <property type="match status" value="1"/>
</dbReference>
<dbReference type="PROSITE" id="PS51892">
    <property type="entry name" value="SUBTILASE"/>
    <property type="match status" value="1"/>
</dbReference>
<evidence type="ECO:0000256" key="3">
    <source>
        <dbReference type="ARBA" id="ARBA00022801"/>
    </source>
</evidence>
<dbReference type="RefSeq" id="WP_018576250.1">
    <property type="nucleotide sequence ID" value="NZ_KB892384.1"/>
</dbReference>
<dbReference type="InterPro" id="IPR036852">
    <property type="entry name" value="Peptidase_S8/S53_dom_sf"/>
</dbReference>